<dbReference type="Proteomes" id="UP000054466">
    <property type="component" value="Unassembled WGS sequence"/>
</dbReference>
<protein>
    <submittedName>
        <fullName evidence="1">Uncharacterized protein</fullName>
    </submittedName>
</protein>
<dbReference type="GeneID" id="27347904"/>
<dbReference type="AlphaFoldDB" id="A0A0D2CPR8"/>
<dbReference type="EMBL" id="KN847044">
    <property type="protein sequence ID" value="KIW25544.1"/>
    <property type="molecule type" value="Genomic_DNA"/>
</dbReference>
<gene>
    <name evidence="1" type="ORF">PV07_08710</name>
</gene>
<organism evidence="1 2">
    <name type="scientific">Cladophialophora immunda</name>
    <dbReference type="NCBI Taxonomy" id="569365"/>
    <lineage>
        <taxon>Eukaryota</taxon>
        <taxon>Fungi</taxon>
        <taxon>Dikarya</taxon>
        <taxon>Ascomycota</taxon>
        <taxon>Pezizomycotina</taxon>
        <taxon>Eurotiomycetes</taxon>
        <taxon>Chaetothyriomycetidae</taxon>
        <taxon>Chaetothyriales</taxon>
        <taxon>Herpotrichiellaceae</taxon>
        <taxon>Cladophialophora</taxon>
    </lineage>
</organism>
<dbReference type="RefSeq" id="XP_016245760.1">
    <property type="nucleotide sequence ID" value="XM_016395904.1"/>
</dbReference>
<name>A0A0D2CPR8_9EURO</name>
<accession>A0A0D2CPR8</accession>
<sequence length="229" mass="26211">MADQVDQKYFKELEAYKFNLKLYEKQQERVRKVKKPFIKLIDPSILGEISGAQPRFTKGTNIHTANTMAQKRNMRQKRKATLGNKEAWLTLTSHYQMNLTMQESLVLKEIREVKLADFRNMQDYITKLDNINADLKSLGPTHELLKECYKFFFLGGYRYMPKGKCLARGQQQSAAQVSSLAQHYVDSMIRPASNYPDVLVSGALQPELVALTPSSALHWSASYNLPSEA</sequence>
<dbReference type="HOGENOM" id="CLU_1209707_0_0_1"/>
<dbReference type="VEuPathDB" id="FungiDB:PV07_08710"/>
<evidence type="ECO:0000313" key="1">
    <source>
        <dbReference type="EMBL" id="KIW25544.1"/>
    </source>
</evidence>
<proteinExistence type="predicted"/>
<evidence type="ECO:0000313" key="2">
    <source>
        <dbReference type="Proteomes" id="UP000054466"/>
    </source>
</evidence>
<reference evidence="1 2" key="1">
    <citation type="submission" date="2015-01" db="EMBL/GenBank/DDBJ databases">
        <title>The Genome Sequence of Cladophialophora immunda CBS83496.</title>
        <authorList>
            <consortium name="The Broad Institute Genomics Platform"/>
            <person name="Cuomo C."/>
            <person name="de Hoog S."/>
            <person name="Gorbushina A."/>
            <person name="Stielow B."/>
            <person name="Teixiera M."/>
            <person name="Abouelleil A."/>
            <person name="Chapman S.B."/>
            <person name="Priest M."/>
            <person name="Young S.K."/>
            <person name="Wortman J."/>
            <person name="Nusbaum C."/>
            <person name="Birren B."/>
        </authorList>
    </citation>
    <scope>NUCLEOTIDE SEQUENCE [LARGE SCALE GENOMIC DNA]</scope>
    <source>
        <strain evidence="1 2">CBS 83496</strain>
    </source>
</reference>
<keyword evidence="2" id="KW-1185">Reference proteome</keyword>